<dbReference type="Gene3D" id="3.40.50.800">
    <property type="entry name" value="Anticodon-binding domain"/>
    <property type="match status" value="1"/>
</dbReference>
<evidence type="ECO:0000256" key="5">
    <source>
        <dbReference type="ARBA" id="ARBA00022840"/>
    </source>
</evidence>
<organism evidence="11 12">
    <name type="scientific">Candidatus Adlerbacteria bacterium RIFCSPLOWO2_01_FULL_51_16</name>
    <dbReference type="NCBI Taxonomy" id="1797243"/>
    <lineage>
        <taxon>Bacteria</taxon>
        <taxon>Candidatus Adleribacteriota</taxon>
    </lineage>
</organism>
<dbReference type="InterPro" id="IPR050062">
    <property type="entry name" value="Pro-tRNA_synthetase"/>
</dbReference>
<dbReference type="GO" id="GO:0006433">
    <property type="term" value="P:prolyl-tRNA aminoacylation"/>
    <property type="evidence" value="ECO:0007669"/>
    <property type="project" value="InterPro"/>
</dbReference>
<dbReference type="Gene3D" id="3.30.930.10">
    <property type="entry name" value="Bira Bifunctional Protein, Domain 2"/>
    <property type="match status" value="1"/>
</dbReference>
<comment type="catalytic activity">
    <reaction evidence="9">
        <text>tRNA(Pro) + L-proline + ATP = L-prolyl-tRNA(Pro) + AMP + diphosphate</text>
        <dbReference type="Rhea" id="RHEA:14305"/>
        <dbReference type="Rhea" id="RHEA-COMP:9700"/>
        <dbReference type="Rhea" id="RHEA-COMP:9702"/>
        <dbReference type="ChEBI" id="CHEBI:30616"/>
        <dbReference type="ChEBI" id="CHEBI:33019"/>
        <dbReference type="ChEBI" id="CHEBI:60039"/>
        <dbReference type="ChEBI" id="CHEBI:78442"/>
        <dbReference type="ChEBI" id="CHEBI:78532"/>
        <dbReference type="ChEBI" id="CHEBI:456215"/>
        <dbReference type="EC" id="6.1.1.15"/>
    </reaction>
</comment>
<dbReference type="PROSITE" id="PS50862">
    <property type="entry name" value="AA_TRNA_LIGASE_II"/>
    <property type="match status" value="1"/>
</dbReference>
<evidence type="ECO:0000256" key="7">
    <source>
        <dbReference type="ARBA" id="ARBA00023146"/>
    </source>
</evidence>
<dbReference type="PANTHER" id="PTHR42753">
    <property type="entry name" value="MITOCHONDRIAL RIBOSOME PROTEIN L39/PROLYL-TRNA LIGASE FAMILY MEMBER"/>
    <property type="match status" value="1"/>
</dbReference>
<evidence type="ECO:0000256" key="2">
    <source>
        <dbReference type="ARBA" id="ARBA00019110"/>
    </source>
</evidence>
<name>A0A1F4XEL4_9BACT</name>
<dbReference type="InterPro" id="IPR045864">
    <property type="entry name" value="aa-tRNA-synth_II/BPL/LPL"/>
</dbReference>
<comment type="caution">
    <text evidence="11">The sequence shown here is derived from an EMBL/GenBank/DDBJ whole genome shotgun (WGS) entry which is preliminary data.</text>
</comment>
<accession>A0A1F4XEL4</accession>
<dbReference type="InterPro" id="IPR002316">
    <property type="entry name" value="Pro-tRNA-ligase_IIa"/>
</dbReference>
<proteinExistence type="predicted"/>
<dbReference type="InterPro" id="IPR006195">
    <property type="entry name" value="aa-tRNA-synth_II"/>
</dbReference>
<dbReference type="PANTHER" id="PTHR42753:SF2">
    <property type="entry name" value="PROLINE--TRNA LIGASE"/>
    <property type="match status" value="1"/>
</dbReference>
<dbReference type="Pfam" id="PF03129">
    <property type="entry name" value="HGTP_anticodon"/>
    <property type="match status" value="1"/>
</dbReference>
<evidence type="ECO:0000256" key="3">
    <source>
        <dbReference type="ARBA" id="ARBA00022598"/>
    </source>
</evidence>
<keyword evidence="3" id="KW-0436">Ligase</keyword>
<dbReference type="PRINTS" id="PR01046">
    <property type="entry name" value="TRNASYNTHPRO"/>
</dbReference>
<keyword evidence="5" id="KW-0067">ATP-binding</keyword>
<dbReference type="SUPFAM" id="SSF55681">
    <property type="entry name" value="Class II aaRS and biotin synthetases"/>
    <property type="match status" value="1"/>
</dbReference>
<evidence type="ECO:0000256" key="8">
    <source>
        <dbReference type="ARBA" id="ARBA00029731"/>
    </source>
</evidence>
<dbReference type="Pfam" id="PF00587">
    <property type="entry name" value="tRNA-synt_2b"/>
    <property type="match status" value="1"/>
</dbReference>
<keyword evidence="4" id="KW-0547">Nucleotide-binding</keyword>
<reference evidence="11 12" key="1">
    <citation type="journal article" date="2016" name="Nat. Commun.">
        <title>Thousands of microbial genomes shed light on interconnected biogeochemical processes in an aquifer system.</title>
        <authorList>
            <person name="Anantharaman K."/>
            <person name="Brown C.T."/>
            <person name="Hug L.A."/>
            <person name="Sharon I."/>
            <person name="Castelle C.J."/>
            <person name="Probst A.J."/>
            <person name="Thomas B.C."/>
            <person name="Singh A."/>
            <person name="Wilkins M.J."/>
            <person name="Karaoz U."/>
            <person name="Brodie E.L."/>
            <person name="Williams K.H."/>
            <person name="Hubbard S.S."/>
            <person name="Banfield J.F."/>
        </authorList>
    </citation>
    <scope>NUCLEOTIDE SEQUENCE [LARGE SCALE GENOMIC DNA]</scope>
</reference>
<dbReference type="GO" id="GO:0005829">
    <property type="term" value="C:cytosol"/>
    <property type="evidence" value="ECO:0007669"/>
    <property type="project" value="TreeGrafter"/>
</dbReference>
<dbReference type="Proteomes" id="UP000176185">
    <property type="component" value="Unassembled WGS sequence"/>
</dbReference>
<dbReference type="InterPro" id="IPR004154">
    <property type="entry name" value="Anticodon-bd"/>
</dbReference>
<sequence>MRQSQLFTKTRREAPKDEVAKNAQLLIRAGYIHKEMAGVYSYLPLGLRVLNKIADIVREEMNMIGGQEVLMSALQDPNVWKITGRWDDKVVDNWFKTKLKDGGEVGLGHSQEEDLVRIMTMHASSHRDFPKAIYQIQNKFRNELRAKSGLLRGREFIMKDLYFFARSESELADFHERAIEAYLKIFERVGIGPRTFRTFASGGSFSKFSDEFQMLCEAGEDTLYLNREKKLAVNKEVYNDEVLEELGLDKSELSEEKGIEVGNIFKLGTRFSEPLGLRFKDEQGKEQPVLMGCYGIGLGRLMGAIVEALGDEKGIVWPETVAPFRAHLIDLSGGNAEVKKEADELYRELTEGGFEVLYDDRDLRAGEKFGDCDLIGIPLRVVVSEKTLTAGKFECVERKSGKTSHLSTSEMLNTLSHA</sequence>
<dbReference type="InterPro" id="IPR044140">
    <property type="entry name" value="ProRS_anticodon_short"/>
</dbReference>
<dbReference type="EC" id="6.1.1.15" evidence="1"/>
<evidence type="ECO:0000313" key="12">
    <source>
        <dbReference type="Proteomes" id="UP000176185"/>
    </source>
</evidence>
<dbReference type="InterPro" id="IPR002314">
    <property type="entry name" value="aa-tRNA-synt_IIb"/>
</dbReference>
<gene>
    <name evidence="11" type="ORF">A2943_03260</name>
</gene>
<keyword evidence="6" id="KW-0648">Protein biosynthesis</keyword>
<keyword evidence="7 11" id="KW-0030">Aminoacyl-tRNA synthetase</keyword>
<feature type="domain" description="Aminoacyl-transfer RNA synthetases class-II family profile" evidence="10">
    <location>
        <begin position="38"/>
        <end position="318"/>
    </location>
</feature>
<dbReference type="GO" id="GO:0004827">
    <property type="term" value="F:proline-tRNA ligase activity"/>
    <property type="evidence" value="ECO:0007669"/>
    <property type="project" value="UniProtKB-EC"/>
</dbReference>
<evidence type="ECO:0000256" key="9">
    <source>
        <dbReference type="ARBA" id="ARBA00047671"/>
    </source>
</evidence>
<dbReference type="CDD" id="cd00861">
    <property type="entry name" value="ProRS_anticodon_short"/>
    <property type="match status" value="1"/>
</dbReference>
<dbReference type="GO" id="GO:0005524">
    <property type="term" value="F:ATP binding"/>
    <property type="evidence" value="ECO:0007669"/>
    <property type="project" value="UniProtKB-KW"/>
</dbReference>
<evidence type="ECO:0000256" key="1">
    <source>
        <dbReference type="ARBA" id="ARBA00012831"/>
    </source>
</evidence>
<protein>
    <recommendedName>
        <fullName evidence="2">Proline--tRNA ligase</fullName>
        <ecNumber evidence="1">6.1.1.15</ecNumber>
    </recommendedName>
    <alternativeName>
        <fullName evidence="8">Prolyl-tRNA synthetase</fullName>
    </alternativeName>
</protein>
<evidence type="ECO:0000256" key="4">
    <source>
        <dbReference type="ARBA" id="ARBA00022741"/>
    </source>
</evidence>
<dbReference type="STRING" id="1797243.A2943_03260"/>
<dbReference type="EMBL" id="MEWX01000029">
    <property type="protein sequence ID" value="OGC80095.1"/>
    <property type="molecule type" value="Genomic_DNA"/>
</dbReference>
<evidence type="ECO:0000313" key="11">
    <source>
        <dbReference type="EMBL" id="OGC80095.1"/>
    </source>
</evidence>
<dbReference type="AlphaFoldDB" id="A0A1F4XEL4"/>
<dbReference type="InterPro" id="IPR036621">
    <property type="entry name" value="Anticodon-bd_dom_sf"/>
</dbReference>
<evidence type="ECO:0000259" key="10">
    <source>
        <dbReference type="PROSITE" id="PS50862"/>
    </source>
</evidence>
<evidence type="ECO:0000256" key="6">
    <source>
        <dbReference type="ARBA" id="ARBA00022917"/>
    </source>
</evidence>
<dbReference type="SUPFAM" id="SSF52954">
    <property type="entry name" value="Class II aaRS ABD-related"/>
    <property type="match status" value="1"/>
</dbReference>